<dbReference type="OrthoDB" id="997325at2"/>
<protein>
    <recommendedName>
        <fullName evidence="4">DUF4440 domain-containing protein</fullName>
    </recommendedName>
</protein>
<feature type="chain" id="PRO_5003707063" description="DUF4440 domain-containing protein" evidence="1">
    <location>
        <begin position="20"/>
        <end position="161"/>
    </location>
</feature>
<organism evidence="2 3">
    <name type="scientific">Melioribacter roseus (strain DSM 23840 / JCM 17771 / VKM B-2668 / P3M-2)</name>
    <dbReference type="NCBI Taxonomy" id="1191523"/>
    <lineage>
        <taxon>Bacteria</taxon>
        <taxon>Pseudomonadati</taxon>
        <taxon>Ignavibacteriota</taxon>
        <taxon>Ignavibacteria</taxon>
        <taxon>Ignavibacteriales</taxon>
        <taxon>Melioribacteraceae</taxon>
        <taxon>Melioribacter</taxon>
    </lineage>
</organism>
<sequence>MLKKLSMLALILFMLACTKEVPESDKNIIQTTEKKKIVKLIETFYDNFNRGNIDSALTAVSKNYKGIVSEAEEISGVENYRKELFQYKTAYPEGRWKYSLEELFVRDGIGYVILLSSFVVPDPVEAQGNPIYSERSMKVLVKNSEGNWKIYRSVSVPVFTY</sequence>
<keyword evidence="1" id="KW-0732">Signal</keyword>
<evidence type="ECO:0008006" key="4">
    <source>
        <dbReference type="Google" id="ProtNLM"/>
    </source>
</evidence>
<dbReference type="HOGENOM" id="CLU_1641732_0_0_10"/>
<evidence type="ECO:0000256" key="1">
    <source>
        <dbReference type="SAM" id="SignalP"/>
    </source>
</evidence>
<name>I7A2B1_MELRP</name>
<keyword evidence="3" id="KW-1185">Reference proteome</keyword>
<dbReference type="EMBL" id="CP003557">
    <property type="protein sequence ID" value="AFN74061.1"/>
    <property type="molecule type" value="Genomic_DNA"/>
</dbReference>
<dbReference type="KEGG" id="mro:MROS_0820"/>
<dbReference type="RefSeq" id="WP_014855497.1">
    <property type="nucleotide sequence ID" value="NC_018178.1"/>
</dbReference>
<dbReference type="PROSITE" id="PS51257">
    <property type="entry name" value="PROKAR_LIPOPROTEIN"/>
    <property type="match status" value="1"/>
</dbReference>
<dbReference type="AlphaFoldDB" id="I7A2B1"/>
<reference evidence="2 3" key="1">
    <citation type="journal article" date="2013" name="PLoS ONE">
        <title>Genomic analysis of Melioribacter roseus, facultatively anaerobic organotrophic bacterium representing a novel deep lineage within Bacteriodetes/Chlorobi group.</title>
        <authorList>
            <person name="Kadnikov V.V."/>
            <person name="Mardanov A.V."/>
            <person name="Podosokorskaya O.A."/>
            <person name="Gavrilov S.N."/>
            <person name="Kublanov I.V."/>
            <person name="Beletsky A.V."/>
            <person name="Bonch-Osmolovskaya E.A."/>
            <person name="Ravin N.V."/>
        </authorList>
    </citation>
    <scope>NUCLEOTIDE SEQUENCE [LARGE SCALE GENOMIC DNA]</scope>
    <source>
        <strain evidence="3">JCM 17771 / P3M-2</strain>
    </source>
</reference>
<evidence type="ECO:0000313" key="3">
    <source>
        <dbReference type="Proteomes" id="UP000009011"/>
    </source>
</evidence>
<dbReference type="Gene3D" id="3.10.450.50">
    <property type="match status" value="1"/>
</dbReference>
<dbReference type="InterPro" id="IPR032710">
    <property type="entry name" value="NTF2-like_dom_sf"/>
</dbReference>
<evidence type="ECO:0000313" key="2">
    <source>
        <dbReference type="EMBL" id="AFN74061.1"/>
    </source>
</evidence>
<gene>
    <name evidence="2" type="ordered locus">MROS_0820</name>
</gene>
<dbReference type="Proteomes" id="UP000009011">
    <property type="component" value="Chromosome"/>
</dbReference>
<accession>I7A2B1</accession>
<feature type="signal peptide" evidence="1">
    <location>
        <begin position="1"/>
        <end position="19"/>
    </location>
</feature>
<dbReference type="SUPFAM" id="SSF54427">
    <property type="entry name" value="NTF2-like"/>
    <property type="match status" value="1"/>
</dbReference>
<proteinExistence type="predicted"/>